<reference evidence="4 5" key="1">
    <citation type="submission" date="2020-07" db="EMBL/GenBank/DDBJ databases">
        <title>Genome sequence of Lactobacillus reuteri CNEI-KCA3 isolated from the faeces of a reared-broiler chicken, South-East Nigeria, reveals presence of CRISPR arrays.</title>
        <authorList>
            <person name="Anukam K.C."/>
            <person name="Ibezim C.N."/>
            <person name="BeecK W.V."/>
            <person name="Allonsius C."/>
            <person name="Broek M.D."/>
            <person name="Tuyaerts I."/>
            <person name="Attama A."/>
            <person name="Esimone C.O."/>
            <person name="Lebeer S."/>
        </authorList>
    </citation>
    <scope>NUCLEOTIDE SEQUENCE [LARGE SCALE GENOMIC DNA]</scope>
    <source>
        <strain evidence="4 5">CNEI-KCA3</strain>
    </source>
</reference>
<dbReference type="RefSeq" id="WP_181462176.1">
    <property type="nucleotide sequence ID" value="NZ_CP059275.1"/>
</dbReference>
<evidence type="ECO:0000313" key="4">
    <source>
        <dbReference type="EMBL" id="QLQ60883.1"/>
    </source>
</evidence>
<organism evidence="4 5">
    <name type="scientific">Limosilactobacillus reuteri</name>
    <name type="common">Lactobacillus reuteri</name>
    <dbReference type="NCBI Taxonomy" id="1598"/>
    <lineage>
        <taxon>Bacteria</taxon>
        <taxon>Bacillati</taxon>
        <taxon>Bacillota</taxon>
        <taxon>Bacilli</taxon>
        <taxon>Lactobacillales</taxon>
        <taxon>Lactobacillaceae</taxon>
        <taxon>Limosilactobacillus</taxon>
    </lineage>
</organism>
<evidence type="ECO:0000259" key="3">
    <source>
        <dbReference type="Pfam" id="PF26337"/>
    </source>
</evidence>
<evidence type="ECO:0000313" key="5">
    <source>
        <dbReference type="Proteomes" id="UP000510868"/>
    </source>
</evidence>
<dbReference type="Pfam" id="PF26334">
    <property type="entry name" value="Gtf3_N"/>
    <property type="match status" value="1"/>
</dbReference>
<dbReference type="AlphaFoldDB" id="A0A7L6BFF9"/>
<evidence type="ECO:0000259" key="2">
    <source>
        <dbReference type="Pfam" id="PF26334"/>
    </source>
</evidence>
<accession>A0A7L6BFF9</accession>
<dbReference type="Proteomes" id="UP000510868">
    <property type="component" value="Chromosome"/>
</dbReference>
<keyword evidence="1 4" id="KW-0808">Transferase</keyword>
<proteinExistence type="predicted"/>
<dbReference type="GO" id="GO:0016740">
    <property type="term" value="F:transferase activity"/>
    <property type="evidence" value="ECO:0007669"/>
    <property type="project" value="UniProtKB-KW"/>
</dbReference>
<dbReference type="Pfam" id="PF26337">
    <property type="entry name" value="Gtf3_C"/>
    <property type="match status" value="1"/>
</dbReference>
<dbReference type="InterPro" id="IPR058591">
    <property type="entry name" value="Gtf3_N"/>
</dbReference>
<dbReference type="PIRSF" id="PIRSF007023">
    <property type="entry name" value="UDP-Galf_transf"/>
    <property type="match status" value="1"/>
</dbReference>
<dbReference type="Gene3D" id="3.40.50.2000">
    <property type="entry name" value="Glycogen Phosphorylase B"/>
    <property type="match status" value="2"/>
</dbReference>
<feature type="domain" description="Glucosyltransferase 3-like N-terminal" evidence="2">
    <location>
        <begin position="7"/>
        <end position="156"/>
    </location>
</feature>
<gene>
    <name evidence="4" type="ORF">HHK02_06495</name>
</gene>
<name>A0A7L6BFF9_LIMRT</name>
<dbReference type="SUPFAM" id="SSF53756">
    <property type="entry name" value="UDP-Glycosyltransferase/glycogen phosphorylase"/>
    <property type="match status" value="1"/>
</dbReference>
<protein>
    <submittedName>
        <fullName evidence="4">Sugar transferase</fullName>
    </submittedName>
</protein>
<dbReference type="InterPro" id="IPR058592">
    <property type="entry name" value="Gtf3_C"/>
</dbReference>
<sequence length="340" mass="38774">MPNEKKRVIISVNEIDKNNAGPKAKTDIDKILKKEGFQVINLRFNWHSKLLKFKYINWNIPRLMKNLQADEIFFQFPTYSRALMNAFIRDIRAYTKAKLILIIHDLESLRSYKDDPTYKPEEINWLKQVDGLIVHNNTMAKWIKDNGITTPMVILGLFDYLNPQSVNNNYQYTKTLCFAGNLKKAQFLSKVPAKISLDVYGPNFSGVTDNDVKYKGVYSPEELPAHLTENFGLIWDGSSAEECNGMYGEYLQYNCPHKASLYLSTGIPIIVWNKAAIASIISKNKLGYTISSLYELPGLLSSITQSDFSLVKKNALSFSNDLRNGNHIKKAIANIEAIIW</sequence>
<dbReference type="EMBL" id="CP059275">
    <property type="protein sequence ID" value="QLQ60883.1"/>
    <property type="molecule type" value="Genomic_DNA"/>
</dbReference>
<evidence type="ECO:0000256" key="1">
    <source>
        <dbReference type="ARBA" id="ARBA00022679"/>
    </source>
</evidence>
<feature type="domain" description="Glucosyltransferase 3-like C-terminal" evidence="3">
    <location>
        <begin position="176"/>
        <end position="334"/>
    </location>
</feature>